<organism evidence="2 3">
    <name type="scientific">Xanthocytophaga agilis</name>
    <dbReference type="NCBI Taxonomy" id="3048010"/>
    <lineage>
        <taxon>Bacteria</taxon>
        <taxon>Pseudomonadati</taxon>
        <taxon>Bacteroidota</taxon>
        <taxon>Cytophagia</taxon>
        <taxon>Cytophagales</taxon>
        <taxon>Rhodocytophagaceae</taxon>
        <taxon>Xanthocytophaga</taxon>
    </lineage>
</organism>
<evidence type="ECO:0000313" key="3">
    <source>
        <dbReference type="Proteomes" id="UP001232063"/>
    </source>
</evidence>
<dbReference type="AlphaFoldDB" id="A0AAE3R077"/>
<keyword evidence="1" id="KW-1133">Transmembrane helix</keyword>
<proteinExistence type="predicted"/>
<evidence type="ECO:0000256" key="1">
    <source>
        <dbReference type="SAM" id="Phobius"/>
    </source>
</evidence>
<sequence>MKSILPAFIFAEVHISEMAGMGFFFLLLAAFILFIGLILLIPKPSRKVGKIFCLIGLGCFLAGGTMCAAG</sequence>
<keyword evidence="1" id="KW-0472">Membrane</keyword>
<keyword evidence="1" id="KW-0812">Transmembrane</keyword>
<dbReference type="Proteomes" id="UP001232063">
    <property type="component" value="Unassembled WGS sequence"/>
</dbReference>
<dbReference type="RefSeq" id="WP_314508525.1">
    <property type="nucleotide sequence ID" value="NZ_JASJOU010000001.1"/>
</dbReference>
<keyword evidence="3" id="KW-1185">Reference proteome</keyword>
<evidence type="ECO:0000313" key="2">
    <source>
        <dbReference type="EMBL" id="MDJ1499000.1"/>
    </source>
</evidence>
<name>A0AAE3R077_9BACT</name>
<comment type="caution">
    <text evidence="2">The sequence shown here is derived from an EMBL/GenBank/DDBJ whole genome shotgun (WGS) entry which is preliminary data.</text>
</comment>
<protein>
    <submittedName>
        <fullName evidence="2">Uncharacterized protein</fullName>
    </submittedName>
</protein>
<feature type="transmembrane region" description="Helical" evidence="1">
    <location>
        <begin position="48"/>
        <end position="69"/>
    </location>
</feature>
<reference evidence="2" key="1">
    <citation type="submission" date="2023-05" db="EMBL/GenBank/DDBJ databases">
        <authorList>
            <person name="Zhang X."/>
        </authorList>
    </citation>
    <scope>NUCLEOTIDE SEQUENCE</scope>
    <source>
        <strain evidence="2">BD1B2-1</strain>
    </source>
</reference>
<accession>A0AAE3R077</accession>
<gene>
    <name evidence="2" type="ORF">QNI22_00010</name>
</gene>
<feature type="transmembrane region" description="Helical" evidence="1">
    <location>
        <begin position="21"/>
        <end position="42"/>
    </location>
</feature>
<dbReference type="EMBL" id="JASJOU010000001">
    <property type="protein sequence ID" value="MDJ1499000.1"/>
    <property type="molecule type" value="Genomic_DNA"/>
</dbReference>